<proteinExistence type="predicted"/>
<comment type="caution">
    <text evidence="2">The sequence shown here is derived from an EMBL/GenBank/DDBJ whole genome shotgun (WGS) entry which is preliminary data.</text>
</comment>
<dbReference type="Proteomes" id="UP000193144">
    <property type="component" value="Unassembled WGS sequence"/>
</dbReference>
<sequence length="187" mass="21310">MKWPLQPKIKDSNADRPNLHDASDNAEAQHRMQLKSPGKVESDFQDLESMVALIRLRIDRCISGELEREIFGSRETKKGNSKLDGESTKEKINKEVEYIVGGLENLGESLKMNRVEIITQYGEKEVEEYLKHNPRSWPPHYLNVEPFHEQLATTSDAMKADYNAAAKVFKDSKYHRRPPTNGQAASG</sequence>
<protein>
    <submittedName>
        <fullName evidence="2">Uncharacterized protein</fullName>
    </submittedName>
</protein>
<keyword evidence="3" id="KW-1185">Reference proteome</keyword>
<name>A0A1Y1Y9G7_9PLEO</name>
<dbReference type="AlphaFoldDB" id="A0A1Y1Y9G7"/>
<evidence type="ECO:0000313" key="2">
    <source>
        <dbReference type="EMBL" id="ORX94633.1"/>
    </source>
</evidence>
<dbReference type="EMBL" id="MCFA01000303">
    <property type="protein sequence ID" value="ORX94633.1"/>
    <property type="molecule type" value="Genomic_DNA"/>
</dbReference>
<feature type="region of interest" description="Disordered" evidence="1">
    <location>
        <begin position="1"/>
        <end position="41"/>
    </location>
</feature>
<evidence type="ECO:0000313" key="3">
    <source>
        <dbReference type="Proteomes" id="UP000193144"/>
    </source>
</evidence>
<evidence type="ECO:0000256" key="1">
    <source>
        <dbReference type="SAM" id="MobiDB-lite"/>
    </source>
</evidence>
<organism evidence="2 3">
    <name type="scientific">Clohesyomyces aquaticus</name>
    <dbReference type="NCBI Taxonomy" id="1231657"/>
    <lineage>
        <taxon>Eukaryota</taxon>
        <taxon>Fungi</taxon>
        <taxon>Dikarya</taxon>
        <taxon>Ascomycota</taxon>
        <taxon>Pezizomycotina</taxon>
        <taxon>Dothideomycetes</taxon>
        <taxon>Pleosporomycetidae</taxon>
        <taxon>Pleosporales</taxon>
        <taxon>Lindgomycetaceae</taxon>
        <taxon>Clohesyomyces</taxon>
    </lineage>
</organism>
<gene>
    <name evidence="2" type="ORF">BCR34DRAFT_579822</name>
</gene>
<accession>A0A1Y1Y9G7</accession>
<reference evidence="2 3" key="1">
    <citation type="submission" date="2016-07" db="EMBL/GenBank/DDBJ databases">
        <title>Pervasive Adenine N6-methylation of Active Genes in Fungi.</title>
        <authorList>
            <consortium name="DOE Joint Genome Institute"/>
            <person name="Mondo S.J."/>
            <person name="Dannebaum R.O."/>
            <person name="Kuo R.C."/>
            <person name="Labutti K."/>
            <person name="Haridas S."/>
            <person name="Kuo A."/>
            <person name="Salamov A."/>
            <person name="Ahrendt S.R."/>
            <person name="Lipzen A."/>
            <person name="Sullivan W."/>
            <person name="Andreopoulos W.B."/>
            <person name="Clum A."/>
            <person name="Lindquist E."/>
            <person name="Daum C."/>
            <person name="Ramamoorthy G.K."/>
            <person name="Gryganskyi A."/>
            <person name="Culley D."/>
            <person name="Magnuson J.K."/>
            <person name="James T.Y."/>
            <person name="O'Malley M.A."/>
            <person name="Stajich J.E."/>
            <person name="Spatafora J.W."/>
            <person name="Visel A."/>
            <person name="Grigoriev I.V."/>
        </authorList>
    </citation>
    <scope>NUCLEOTIDE SEQUENCE [LARGE SCALE GENOMIC DNA]</scope>
    <source>
        <strain evidence="2 3">CBS 115471</strain>
    </source>
</reference>
<feature type="compositionally biased region" description="Basic and acidic residues" evidence="1">
    <location>
        <begin position="8"/>
        <end position="30"/>
    </location>
</feature>